<name>A0A6A5UK79_9PLEO</name>
<dbReference type="Proteomes" id="UP000800036">
    <property type="component" value="Unassembled WGS sequence"/>
</dbReference>
<dbReference type="InterPro" id="IPR046529">
    <property type="entry name" value="DUF6594"/>
</dbReference>
<dbReference type="Pfam" id="PF20237">
    <property type="entry name" value="DUF6594"/>
    <property type="match status" value="1"/>
</dbReference>
<feature type="transmembrane region" description="Helical" evidence="2">
    <location>
        <begin position="309"/>
        <end position="329"/>
    </location>
</feature>
<feature type="compositionally biased region" description="Basic and acidic residues" evidence="1">
    <location>
        <begin position="23"/>
        <end position="34"/>
    </location>
</feature>
<feature type="compositionally biased region" description="Basic and acidic residues" evidence="1">
    <location>
        <begin position="1"/>
        <end position="10"/>
    </location>
</feature>
<proteinExistence type="predicted"/>
<organism evidence="4 5">
    <name type="scientific">Bimuria novae-zelandiae CBS 107.79</name>
    <dbReference type="NCBI Taxonomy" id="1447943"/>
    <lineage>
        <taxon>Eukaryota</taxon>
        <taxon>Fungi</taxon>
        <taxon>Dikarya</taxon>
        <taxon>Ascomycota</taxon>
        <taxon>Pezizomycotina</taxon>
        <taxon>Dothideomycetes</taxon>
        <taxon>Pleosporomycetidae</taxon>
        <taxon>Pleosporales</taxon>
        <taxon>Massarineae</taxon>
        <taxon>Didymosphaeriaceae</taxon>
        <taxon>Bimuria</taxon>
    </lineage>
</organism>
<dbReference type="EMBL" id="ML976768">
    <property type="protein sequence ID" value="KAF1965148.1"/>
    <property type="molecule type" value="Genomic_DNA"/>
</dbReference>
<dbReference type="PANTHER" id="PTHR34502:SF5">
    <property type="entry name" value="DUF6594 DOMAIN-CONTAINING PROTEIN"/>
    <property type="match status" value="1"/>
</dbReference>
<evidence type="ECO:0000256" key="1">
    <source>
        <dbReference type="SAM" id="MobiDB-lite"/>
    </source>
</evidence>
<evidence type="ECO:0000259" key="3">
    <source>
        <dbReference type="Pfam" id="PF20237"/>
    </source>
</evidence>
<reference evidence="4" key="1">
    <citation type="journal article" date="2020" name="Stud. Mycol.">
        <title>101 Dothideomycetes genomes: a test case for predicting lifestyles and emergence of pathogens.</title>
        <authorList>
            <person name="Haridas S."/>
            <person name="Albert R."/>
            <person name="Binder M."/>
            <person name="Bloem J."/>
            <person name="Labutti K."/>
            <person name="Salamov A."/>
            <person name="Andreopoulos B."/>
            <person name="Baker S."/>
            <person name="Barry K."/>
            <person name="Bills G."/>
            <person name="Bluhm B."/>
            <person name="Cannon C."/>
            <person name="Castanera R."/>
            <person name="Culley D."/>
            <person name="Daum C."/>
            <person name="Ezra D."/>
            <person name="Gonzalez J."/>
            <person name="Henrissat B."/>
            <person name="Kuo A."/>
            <person name="Liang C."/>
            <person name="Lipzen A."/>
            <person name="Lutzoni F."/>
            <person name="Magnuson J."/>
            <person name="Mondo S."/>
            <person name="Nolan M."/>
            <person name="Ohm R."/>
            <person name="Pangilinan J."/>
            <person name="Park H.-J."/>
            <person name="Ramirez L."/>
            <person name="Alfaro M."/>
            <person name="Sun H."/>
            <person name="Tritt A."/>
            <person name="Yoshinaga Y."/>
            <person name="Zwiers L.-H."/>
            <person name="Turgeon B."/>
            <person name="Goodwin S."/>
            <person name="Spatafora J."/>
            <person name="Crous P."/>
            <person name="Grigoriev I."/>
        </authorList>
    </citation>
    <scope>NUCLEOTIDE SEQUENCE</scope>
    <source>
        <strain evidence="4">CBS 107.79</strain>
    </source>
</reference>
<dbReference type="OrthoDB" id="5342093at2759"/>
<sequence>MAEQIPEREPSNLVETSSDSDTQSDRSVMDEADRPVLISLQEKAKRPRPPDWSLFVPGYPRLAAYMMQCPERAIFRRFDNLNGRDILYQQDELIRLEKELEEQERLDFRESLRFRADEKESPFRGRERRDLRSDKQRELFETIREKLMAEVQKLSKPRKYEGDYVWEFIRGAHSDMTDVLDEIDFSTWGFCLAHDSCAHPDTMALRSPPDKDAAASFVPENGLGLYTAFYNMIGRFFKTQTVVGYYESDFVKYMYWVSSLMAALLPVAATFVLAAAESNMDQLKSVAAFNALAALCLGIFTRANTTEVFLLVAVFTTFQVMIMAGEILIQ</sequence>
<dbReference type="PANTHER" id="PTHR34502">
    <property type="entry name" value="DUF6594 DOMAIN-CONTAINING PROTEIN-RELATED"/>
    <property type="match status" value="1"/>
</dbReference>
<feature type="transmembrane region" description="Helical" evidence="2">
    <location>
        <begin position="286"/>
        <end position="303"/>
    </location>
</feature>
<feature type="domain" description="DUF6594" evidence="3">
    <location>
        <begin position="59"/>
        <end position="320"/>
    </location>
</feature>
<keyword evidence="2" id="KW-0472">Membrane</keyword>
<keyword evidence="5" id="KW-1185">Reference proteome</keyword>
<protein>
    <recommendedName>
        <fullName evidence="3">DUF6594 domain-containing protein</fullName>
    </recommendedName>
</protein>
<feature type="region of interest" description="Disordered" evidence="1">
    <location>
        <begin position="1"/>
        <end position="34"/>
    </location>
</feature>
<evidence type="ECO:0000313" key="4">
    <source>
        <dbReference type="EMBL" id="KAF1965148.1"/>
    </source>
</evidence>
<gene>
    <name evidence="4" type="ORF">BU23DRAFT_629000</name>
</gene>
<accession>A0A6A5UK79</accession>
<feature type="transmembrane region" description="Helical" evidence="2">
    <location>
        <begin position="253"/>
        <end position="274"/>
    </location>
</feature>
<keyword evidence="2" id="KW-1133">Transmembrane helix</keyword>
<evidence type="ECO:0000313" key="5">
    <source>
        <dbReference type="Proteomes" id="UP000800036"/>
    </source>
</evidence>
<evidence type="ECO:0000256" key="2">
    <source>
        <dbReference type="SAM" id="Phobius"/>
    </source>
</evidence>
<dbReference type="AlphaFoldDB" id="A0A6A5UK79"/>
<keyword evidence="2" id="KW-0812">Transmembrane</keyword>